<evidence type="ECO:0000313" key="7">
    <source>
        <dbReference type="EMBL" id="HFI92688.1"/>
    </source>
</evidence>
<dbReference type="InterPro" id="IPR016431">
    <property type="entry name" value="Pyrv-formate_lyase-activ_prd"/>
</dbReference>
<gene>
    <name evidence="7" type="ORF">ENS31_14305</name>
</gene>
<feature type="domain" description="Radical SAM core" evidence="6">
    <location>
        <begin position="78"/>
        <end position="210"/>
    </location>
</feature>
<keyword evidence="4 5" id="KW-0411">Iron-sulfur</keyword>
<feature type="binding site" evidence="5">
    <location>
        <position position="90"/>
    </location>
    <ligand>
        <name>[4Fe-4S] cluster</name>
        <dbReference type="ChEBI" id="CHEBI:49883"/>
        <note>4Fe-4S-S-AdoMet</note>
    </ligand>
</feature>
<dbReference type="SFLD" id="SFLDG01099">
    <property type="entry name" value="Uncharacterised_Radical_SAM_Su"/>
    <property type="match status" value="1"/>
</dbReference>
<dbReference type="SFLD" id="SFLDS00029">
    <property type="entry name" value="Radical_SAM"/>
    <property type="match status" value="1"/>
</dbReference>
<name>A0A7V3E8S0_9BACT</name>
<protein>
    <submittedName>
        <fullName evidence="7">Radical SAM protein</fullName>
    </submittedName>
</protein>
<dbReference type="PANTHER" id="PTHR43075:SF1">
    <property type="entry name" value="FORMATE LYASE ACTIVATING ENZYME, PUTATIVE (AFU_ORTHOLOGUE AFUA_2G15630)-RELATED"/>
    <property type="match status" value="1"/>
</dbReference>
<dbReference type="AlphaFoldDB" id="A0A7V3E8S0"/>
<feature type="binding site" evidence="5">
    <location>
        <position position="83"/>
    </location>
    <ligand>
        <name>[4Fe-4S] cluster</name>
        <dbReference type="ChEBI" id="CHEBI:49883"/>
        <note>4Fe-4S-S-AdoMet</note>
    </ligand>
</feature>
<dbReference type="GO" id="GO:0003824">
    <property type="term" value="F:catalytic activity"/>
    <property type="evidence" value="ECO:0007669"/>
    <property type="project" value="InterPro"/>
</dbReference>
<evidence type="ECO:0000256" key="5">
    <source>
        <dbReference type="PIRSR" id="PIRSR004869-50"/>
    </source>
</evidence>
<comment type="caution">
    <text evidence="7">The sequence shown here is derived from an EMBL/GenBank/DDBJ whole genome shotgun (WGS) entry which is preliminary data.</text>
</comment>
<keyword evidence="3 5" id="KW-0408">Iron</keyword>
<evidence type="ECO:0000256" key="2">
    <source>
        <dbReference type="ARBA" id="ARBA00022723"/>
    </source>
</evidence>
<dbReference type="GO" id="GO:0051536">
    <property type="term" value="F:iron-sulfur cluster binding"/>
    <property type="evidence" value="ECO:0007669"/>
    <property type="project" value="UniProtKB-KW"/>
</dbReference>
<feature type="binding site" evidence="5">
    <location>
        <position position="87"/>
    </location>
    <ligand>
        <name>[4Fe-4S] cluster</name>
        <dbReference type="ChEBI" id="CHEBI:49883"/>
        <note>4Fe-4S-S-AdoMet</note>
    </ligand>
</feature>
<dbReference type="Gene3D" id="3.20.20.70">
    <property type="entry name" value="Aldolase class I"/>
    <property type="match status" value="1"/>
</dbReference>
<dbReference type="EMBL" id="DSUJ01000011">
    <property type="protein sequence ID" value="HFI92688.1"/>
    <property type="molecule type" value="Genomic_DNA"/>
</dbReference>
<reference evidence="7" key="1">
    <citation type="journal article" date="2020" name="mSystems">
        <title>Genome- and Community-Level Interaction Insights into Carbon Utilization and Element Cycling Functions of Hydrothermarchaeota in Hydrothermal Sediment.</title>
        <authorList>
            <person name="Zhou Z."/>
            <person name="Liu Y."/>
            <person name="Xu W."/>
            <person name="Pan J."/>
            <person name="Luo Z.H."/>
            <person name="Li M."/>
        </authorList>
    </citation>
    <scope>NUCLEOTIDE SEQUENCE [LARGE SCALE GENOMIC DNA]</scope>
    <source>
        <strain evidence="7">SpSt-479</strain>
    </source>
</reference>
<dbReference type="CDD" id="cd01335">
    <property type="entry name" value="Radical_SAM"/>
    <property type="match status" value="1"/>
</dbReference>
<proteinExistence type="predicted"/>
<keyword evidence="1 5" id="KW-0949">S-adenosyl-L-methionine</keyword>
<dbReference type="InterPro" id="IPR007197">
    <property type="entry name" value="rSAM"/>
</dbReference>
<organism evidence="7">
    <name type="scientific">Ignavibacterium album</name>
    <dbReference type="NCBI Taxonomy" id="591197"/>
    <lineage>
        <taxon>Bacteria</taxon>
        <taxon>Pseudomonadati</taxon>
        <taxon>Ignavibacteriota</taxon>
        <taxon>Ignavibacteria</taxon>
        <taxon>Ignavibacteriales</taxon>
        <taxon>Ignavibacteriaceae</taxon>
        <taxon>Ignavibacterium</taxon>
    </lineage>
</organism>
<dbReference type="GO" id="GO:0046872">
    <property type="term" value="F:metal ion binding"/>
    <property type="evidence" value="ECO:0007669"/>
    <property type="project" value="UniProtKB-KW"/>
</dbReference>
<comment type="cofactor">
    <cofactor evidence="5">
        <name>[4Fe-4S] cluster</name>
        <dbReference type="ChEBI" id="CHEBI:49883"/>
    </cofactor>
    <text evidence="5">Binds 1 [4Fe-4S] cluster. The cluster is coordinated with 3 cysteines and an exchangeable S-adenosyl-L-methionine.</text>
</comment>
<evidence type="ECO:0000256" key="3">
    <source>
        <dbReference type="ARBA" id="ARBA00023004"/>
    </source>
</evidence>
<evidence type="ECO:0000256" key="1">
    <source>
        <dbReference type="ARBA" id="ARBA00022691"/>
    </source>
</evidence>
<dbReference type="Pfam" id="PF04055">
    <property type="entry name" value="Radical_SAM"/>
    <property type="match status" value="1"/>
</dbReference>
<dbReference type="InterPro" id="IPR040085">
    <property type="entry name" value="MJ0674-like"/>
</dbReference>
<accession>A0A7V3E8S0</accession>
<evidence type="ECO:0000259" key="6">
    <source>
        <dbReference type="Pfam" id="PF04055"/>
    </source>
</evidence>
<sequence length="333" mass="38110">MTFVPSYKKISEEEFNRRIEVADSIIKNCTSCPRNCFVDRTKGELGTCQSGDKPVVSSYTLHFGEEPVLSGTNGAGNIFFGNCNLRCVYCQNFVISQNPKTEKKNEVAVEDLADIMIELQNRGSHNIGLVSPTHFAVPILKSIKIASDKGLNLPIIYNTNGYDSVEVLKLYKNVIDIYLPDFKYGNNENGRVYSKTSDYFDKAKLAIKEMYNQVGSELIYENGVVVRGLIIRHLILPNDISETEEVFKFISSELDKKVHISLMSQYYPTNRSDKHILINRNIRYGEYLRAVELLEKYGLENGWIQEMESNEFYRPAFEESREDPFNNKKLKLA</sequence>
<dbReference type="PIRSF" id="PIRSF004869">
    <property type="entry name" value="PflX_prd"/>
    <property type="match status" value="1"/>
</dbReference>
<keyword evidence="2 5" id="KW-0479">Metal-binding</keyword>
<dbReference type="SUPFAM" id="SSF102114">
    <property type="entry name" value="Radical SAM enzymes"/>
    <property type="match status" value="1"/>
</dbReference>
<dbReference type="InterPro" id="IPR058240">
    <property type="entry name" value="rSAM_sf"/>
</dbReference>
<evidence type="ECO:0000256" key="4">
    <source>
        <dbReference type="ARBA" id="ARBA00023014"/>
    </source>
</evidence>
<dbReference type="InterPro" id="IPR013785">
    <property type="entry name" value="Aldolase_TIM"/>
</dbReference>
<dbReference type="PANTHER" id="PTHR43075">
    <property type="entry name" value="FORMATE LYASE ACTIVATING ENZYME, PUTATIVE (AFU_ORTHOLOGUE AFUA_2G15630)-RELATED"/>
    <property type="match status" value="1"/>
</dbReference>